<dbReference type="CDD" id="cd07185">
    <property type="entry name" value="OmpA_C-like"/>
    <property type="match status" value="1"/>
</dbReference>
<keyword evidence="7" id="KW-1185">Reference proteome</keyword>
<dbReference type="PROSITE" id="PS51123">
    <property type="entry name" value="OMPA_2"/>
    <property type="match status" value="1"/>
</dbReference>
<proteinExistence type="predicted"/>
<dbReference type="InterPro" id="IPR006665">
    <property type="entry name" value="OmpA-like"/>
</dbReference>
<dbReference type="PATRIC" id="fig|1121448.10.peg.2560"/>
<dbReference type="Pfam" id="PF00691">
    <property type="entry name" value="OmpA"/>
    <property type="match status" value="1"/>
</dbReference>
<dbReference type="KEGG" id="dgg:DGI_2609"/>
<dbReference type="OrthoDB" id="5512550at2"/>
<reference evidence="6 7" key="1">
    <citation type="journal article" date="2013" name="J. Bacteriol.">
        <title>Roles of HynAB and Ech, the only two hydrogenases found in the model sulfate reducer Desulfovibrio gigas.</title>
        <authorList>
            <person name="Morais-Silva F.O."/>
            <person name="Santos C.I."/>
            <person name="Rodrigues R."/>
            <person name="Pereira I.A."/>
            <person name="Rodrigues-Pousada C."/>
        </authorList>
    </citation>
    <scope>NUCLEOTIDE SEQUENCE [LARGE SCALE GENOMIC DNA]</scope>
    <source>
        <strain evidence="7">ATCC 19364 / DSM 1382 / NCIMB 9332 / VKM B-1759</strain>
    </source>
</reference>
<dbReference type="InterPro" id="IPR036737">
    <property type="entry name" value="OmpA-like_sf"/>
</dbReference>
<feature type="region of interest" description="Disordered" evidence="3">
    <location>
        <begin position="188"/>
        <end position="209"/>
    </location>
</feature>
<name>T2GCN4_MEGG1</name>
<dbReference type="SUPFAM" id="SSF103088">
    <property type="entry name" value="OmpA-like"/>
    <property type="match status" value="1"/>
</dbReference>
<dbReference type="AlphaFoldDB" id="T2GCN4"/>
<evidence type="ECO:0000256" key="1">
    <source>
        <dbReference type="PROSITE-ProRule" id="PRU00473"/>
    </source>
</evidence>
<feature type="domain" description="OmpA-like" evidence="5">
    <location>
        <begin position="216"/>
        <end position="342"/>
    </location>
</feature>
<evidence type="ECO:0000256" key="3">
    <source>
        <dbReference type="SAM" id="MobiDB-lite"/>
    </source>
</evidence>
<dbReference type="HOGENOM" id="CLU_789230_0_0_7"/>
<protein>
    <submittedName>
        <fullName evidence="6">Putative OmpA/MotB domain protein</fullName>
    </submittedName>
</protein>
<evidence type="ECO:0000313" key="7">
    <source>
        <dbReference type="Proteomes" id="UP000016587"/>
    </source>
</evidence>
<keyword evidence="1 4" id="KW-0472">Membrane</keyword>
<reference evidence="7" key="2">
    <citation type="submission" date="2013-07" db="EMBL/GenBank/DDBJ databases">
        <authorList>
            <person name="Morais-Silva F.O."/>
            <person name="Rezende A.M."/>
            <person name="Pimentel C."/>
            <person name="Resende D.M."/>
            <person name="Santos C.I."/>
            <person name="Clemente C."/>
            <person name="de Oliveira L.M."/>
            <person name="da Silva S.M."/>
            <person name="Costa D.A."/>
            <person name="Varela-Raposo A."/>
            <person name="Horacio E.C.A."/>
            <person name="Matos M."/>
            <person name="Flores O."/>
            <person name="Ruiz J.C."/>
            <person name="Rodrigues-Pousada C."/>
        </authorList>
    </citation>
    <scope>NUCLEOTIDE SEQUENCE [LARGE SCALE GENOMIC DNA]</scope>
    <source>
        <strain evidence="7">ATCC 19364 / DSM 1382 / NCIMB 9332 / VKM B-1759</strain>
    </source>
</reference>
<keyword evidence="4" id="KW-1133">Transmembrane helix</keyword>
<feature type="coiled-coil region" evidence="2">
    <location>
        <begin position="58"/>
        <end position="180"/>
    </location>
</feature>
<feature type="compositionally biased region" description="Polar residues" evidence="3">
    <location>
        <begin position="188"/>
        <end position="203"/>
    </location>
</feature>
<dbReference type="EMBL" id="CP006585">
    <property type="protein sequence ID" value="AGW14340.1"/>
    <property type="molecule type" value="Genomic_DNA"/>
</dbReference>
<dbReference type="PANTHER" id="PTHR30329:SF21">
    <property type="entry name" value="LIPOPROTEIN YIAD-RELATED"/>
    <property type="match status" value="1"/>
</dbReference>
<gene>
    <name evidence="6" type="ORF">DGI_2609</name>
</gene>
<accession>T2GCN4</accession>
<evidence type="ECO:0000256" key="2">
    <source>
        <dbReference type="SAM" id="Coils"/>
    </source>
</evidence>
<dbReference type="STRING" id="1121448.DGI_2609"/>
<dbReference type="Gene3D" id="3.30.1330.60">
    <property type="entry name" value="OmpA-like domain"/>
    <property type="match status" value="1"/>
</dbReference>
<dbReference type="GO" id="GO:0016020">
    <property type="term" value="C:membrane"/>
    <property type="evidence" value="ECO:0007669"/>
    <property type="project" value="UniProtKB-UniRule"/>
</dbReference>
<organism evidence="6 7">
    <name type="scientific">Megalodesulfovibrio gigas (strain ATCC 19364 / DSM 1382 / NCIMB 9332 / VKM B-1759)</name>
    <name type="common">Desulfovibrio gigas</name>
    <dbReference type="NCBI Taxonomy" id="1121448"/>
    <lineage>
        <taxon>Bacteria</taxon>
        <taxon>Pseudomonadati</taxon>
        <taxon>Thermodesulfobacteriota</taxon>
        <taxon>Desulfovibrionia</taxon>
        <taxon>Desulfovibrionales</taxon>
        <taxon>Desulfovibrionaceae</taxon>
        <taxon>Megalodesulfovibrio</taxon>
    </lineage>
</organism>
<dbReference type="RefSeq" id="WP_021761346.1">
    <property type="nucleotide sequence ID" value="NC_022444.1"/>
</dbReference>
<dbReference type="eggNOG" id="COG1360">
    <property type="taxonomic scope" value="Bacteria"/>
</dbReference>
<dbReference type="PANTHER" id="PTHR30329">
    <property type="entry name" value="STATOR ELEMENT OF FLAGELLAR MOTOR COMPLEX"/>
    <property type="match status" value="1"/>
</dbReference>
<keyword evidence="2" id="KW-0175">Coiled coil</keyword>
<feature type="transmembrane region" description="Helical" evidence="4">
    <location>
        <begin position="6"/>
        <end position="24"/>
    </location>
</feature>
<evidence type="ECO:0000259" key="5">
    <source>
        <dbReference type="PROSITE" id="PS51123"/>
    </source>
</evidence>
<evidence type="ECO:0000256" key="4">
    <source>
        <dbReference type="SAM" id="Phobius"/>
    </source>
</evidence>
<sequence>MRVGTVAAMGVAVVGILAAVWLGLQWQAEREARQSCEASLQSAGRSQQDVESRSADLIRSLEQERQARLQQEQDLRQLREQGDQERQTLGALRQKHDALTRELQAAEAAQAEQASQLQQAQAEQASQLEQALARAAQLQQAVLACQATLDSQAAEAAQRLQALQRASTLAQQQLATLQQQLETELNTQPDTTAGNQTASQTDAQAEARTVEISRQDGGLQVTVLGEVLFSSGSRRLRPQGRVLLSRMAAALKDLPDGAVVQVIGHTDAVPIQPKMRWLFDSNLDLSVARAAAVAGFLPRQARLDPARFYALGRADHDPVADNDSPRGRALNRRVVIRILQAEQAQEWLGGS</sequence>
<dbReference type="InterPro" id="IPR050330">
    <property type="entry name" value="Bact_OuterMem_StrucFunc"/>
</dbReference>
<dbReference type="Proteomes" id="UP000016587">
    <property type="component" value="Chromosome"/>
</dbReference>
<keyword evidence="4" id="KW-0812">Transmembrane</keyword>
<evidence type="ECO:0000313" key="6">
    <source>
        <dbReference type="EMBL" id="AGW14340.1"/>
    </source>
</evidence>